<dbReference type="EMBL" id="LN906597">
    <property type="protein sequence ID" value="CUT17139.1"/>
    <property type="molecule type" value="Genomic_DNA"/>
</dbReference>
<evidence type="ECO:0008006" key="3">
    <source>
        <dbReference type="Google" id="ProtNLM"/>
    </source>
</evidence>
<dbReference type="STRING" id="1561003.Ark11_0282"/>
<gene>
    <name evidence="1" type="ORF">Ark11_0282</name>
</gene>
<dbReference type="RefSeq" id="WP_092342804.1">
    <property type="nucleotide sequence ID" value="NZ_FLSL01000089.1"/>
</dbReference>
<keyword evidence="2" id="KW-1185">Reference proteome</keyword>
<dbReference type="InterPro" id="IPR007922">
    <property type="entry name" value="DciA-like"/>
</dbReference>
<name>A0A0S4LZZ4_9BURK</name>
<proteinExistence type="predicted"/>
<evidence type="ECO:0000313" key="2">
    <source>
        <dbReference type="Proteomes" id="UP000198651"/>
    </source>
</evidence>
<evidence type="ECO:0000313" key="1">
    <source>
        <dbReference type="EMBL" id="CUT17139.1"/>
    </source>
</evidence>
<sequence length="108" mass="11845">MTKEANTFGKKIGDLIEGPLGPVVRDINLTLSVRTIYSKLPPPYPTTSSHVVILRNKQLIIRANNSAAATKLRFVRESLINTLMEHGIIVEDVKILPQPNSGPVRSSS</sequence>
<organism evidence="1 2">
    <name type="scientific">Candidatus Ichthyocystis hellenicum</name>
    <dbReference type="NCBI Taxonomy" id="1561003"/>
    <lineage>
        <taxon>Bacteria</taxon>
        <taxon>Pseudomonadati</taxon>
        <taxon>Pseudomonadota</taxon>
        <taxon>Betaproteobacteria</taxon>
        <taxon>Burkholderiales</taxon>
        <taxon>Candidatus Ichthyocystis</taxon>
    </lineage>
</organism>
<dbReference type="AlphaFoldDB" id="A0A0S4LZZ4"/>
<accession>A0A0S4LZZ4</accession>
<protein>
    <recommendedName>
        <fullName evidence="3">DUF721 domain-containing protein</fullName>
    </recommendedName>
</protein>
<dbReference type="Proteomes" id="UP000198651">
    <property type="component" value="Chromosome I"/>
</dbReference>
<dbReference type="OrthoDB" id="9865225at2"/>
<reference evidence="2" key="1">
    <citation type="submission" date="2015-11" db="EMBL/GenBank/DDBJ databases">
        <authorList>
            <person name="Seth-Smith H.M.B."/>
        </authorList>
    </citation>
    <scope>NUCLEOTIDE SEQUENCE [LARGE SCALE GENOMIC DNA]</scope>
    <source>
        <strain evidence="2">2013Ark11</strain>
    </source>
</reference>
<dbReference type="Pfam" id="PF05258">
    <property type="entry name" value="DciA"/>
    <property type="match status" value="1"/>
</dbReference>